<evidence type="ECO:0000313" key="9">
    <source>
        <dbReference type="EMBL" id="ODV95193.1"/>
    </source>
</evidence>
<sequence length="795" mass="92120">MPDIPYVSIGIKPSPSSLILLNSDKALCENYTNLGYDYVLSPITNAKYRESCKEAFRDFKDLYNKHNDEKIIDLNFLKVPFPNSSEVGIFTGDHTKKIVGLISSWVELDSKNQIINEFSLQVLANELSYANHIGLSMVLIAPPKNLNTLSIFTNNLNTALNKFKNLNISISLPICEEILENPITGEIVPVIDSLSTWDMWNSIRLQCNYNENLSVSLALPKKNIPQYIINRWLLEPVKIFLISTSSFILNHKNYPVLNKFNQIILWKFIQKKWFNPPILLLHGVDKDFKKNSINNTIENDHPIIKLENGEEIYLGDLAYLNYLKFISKTNDKNLQLSPIELFTNDRYSKIFGQDSLQVPLQPLQHNLDNITYKIFEKDSIKYDYYERAMIASLIDLLKLEKFQNIKKTVLSFQSSQNIIQIKNLNILIIGPGRGPLIEKLFSSLNFLKLDLSKIKIYAVEKNPNATIYLTQKNQQKWDNKVNIINEDVRFWQNDDISLKFNLVIGELLGSFGCNELSPECFDSVEKWCDYSETNSCIFIPRSYTSYIAPAIAPTVYKNLCKLGDMRAFHRPYIVLNNQFDLLSSKFHESWTFEHPNNISHMHKSLNNNHHNKRIKKLSFKCRHKGMIHGLVGCFEAELYPGISISNNPNYLLPQDLISWLPTFFPLENPIYLSDDQEVEILLKRDFDNEDRKIWYEWTVESFIYLILPVDAKNNRKFLKNLQKNMKIEEGMNNRKNTNSVFGNRDSTIDRPQQAGGVDDVRGEEDDEEEEECQVRVRTGVSRIHNPNGIYHSLRL</sequence>
<evidence type="ECO:0008006" key="11">
    <source>
        <dbReference type="Google" id="ProtNLM"/>
    </source>
</evidence>
<protein>
    <recommendedName>
        <fullName evidence="11">Protein arginine N-methyltransferase</fullName>
    </recommendedName>
</protein>
<dbReference type="GO" id="GO:0030163">
    <property type="term" value="P:protein catabolic process"/>
    <property type="evidence" value="ECO:0007669"/>
    <property type="project" value="EnsemblFungi"/>
</dbReference>
<organism evidence="9 10">
    <name type="scientific">Pachysolen tannophilus NRRL Y-2460</name>
    <dbReference type="NCBI Taxonomy" id="669874"/>
    <lineage>
        <taxon>Eukaryota</taxon>
        <taxon>Fungi</taxon>
        <taxon>Dikarya</taxon>
        <taxon>Ascomycota</taxon>
        <taxon>Saccharomycotina</taxon>
        <taxon>Pichiomycetes</taxon>
        <taxon>Pachysolenaceae</taxon>
        <taxon>Pachysolen</taxon>
    </lineage>
</organism>
<dbReference type="PANTHER" id="PTHR10738">
    <property type="entry name" value="PROTEIN ARGININE N-METHYLTRANSFERASE 5"/>
    <property type="match status" value="1"/>
</dbReference>
<dbReference type="Pfam" id="PF05185">
    <property type="entry name" value="PRMT5"/>
    <property type="match status" value="1"/>
</dbReference>
<dbReference type="Proteomes" id="UP000094236">
    <property type="component" value="Unassembled WGS sequence"/>
</dbReference>
<feature type="domain" description="PRMT5 arginine-N-methyltransferase" evidence="6">
    <location>
        <begin position="352"/>
        <end position="532"/>
    </location>
</feature>
<dbReference type="InterPro" id="IPR035248">
    <property type="entry name" value="PRMT5_C"/>
</dbReference>
<dbReference type="STRING" id="669874.A0A1E4TTR7"/>
<feature type="region of interest" description="Disordered" evidence="5">
    <location>
        <begin position="733"/>
        <end position="771"/>
    </location>
</feature>
<dbReference type="GO" id="GO:0000144">
    <property type="term" value="C:cellular bud neck septin ring"/>
    <property type="evidence" value="ECO:0007669"/>
    <property type="project" value="EnsemblFungi"/>
</dbReference>
<keyword evidence="3 4" id="KW-0949">S-adenosyl-L-methionine</keyword>
<keyword evidence="10" id="KW-1185">Reference proteome</keyword>
<dbReference type="Gene3D" id="2.70.160.11">
    <property type="entry name" value="Hnrnp arginine n-methyltransferase1"/>
    <property type="match status" value="1"/>
</dbReference>
<dbReference type="PANTHER" id="PTHR10738:SF0">
    <property type="entry name" value="PROTEIN ARGININE N-METHYLTRANSFERASE 5"/>
    <property type="match status" value="1"/>
</dbReference>
<dbReference type="GO" id="GO:0042054">
    <property type="term" value="F:histone methyltransferase activity"/>
    <property type="evidence" value="ECO:0007669"/>
    <property type="project" value="EnsemblFungi"/>
</dbReference>
<dbReference type="GO" id="GO:0005824">
    <property type="term" value="C:outer plaque of spindle pole body"/>
    <property type="evidence" value="ECO:0007669"/>
    <property type="project" value="EnsemblFungi"/>
</dbReference>
<evidence type="ECO:0000259" key="6">
    <source>
        <dbReference type="Pfam" id="PF05185"/>
    </source>
</evidence>
<dbReference type="Pfam" id="PF17285">
    <property type="entry name" value="PRMT5_TIM"/>
    <property type="match status" value="1"/>
</dbReference>
<dbReference type="EMBL" id="KV454014">
    <property type="protein sequence ID" value="ODV95193.1"/>
    <property type="molecule type" value="Genomic_DNA"/>
</dbReference>
<reference evidence="10" key="1">
    <citation type="submission" date="2016-05" db="EMBL/GenBank/DDBJ databases">
        <title>Comparative genomics of biotechnologically important yeasts.</title>
        <authorList>
            <consortium name="DOE Joint Genome Institute"/>
            <person name="Riley R."/>
            <person name="Haridas S."/>
            <person name="Wolfe K.H."/>
            <person name="Lopes M.R."/>
            <person name="Hittinger C.T."/>
            <person name="Goker M."/>
            <person name="Salamov A."/>
            <person name="Wisecaver J."/>
            <person name="Long T.M."/>
            <person name="Aerts A.L."/>
            <person name="Barry K."/>
            <person name="Choi C."/>
            <person name="Clum A."/>
            <person name="Coughlan A.Y."/>
            <person name="Deshpande S."/>
            <person name="Douglass A.P."/>
            <person name="Hanson S.J."/>
            <person name="Klenk H.-P."/>
            <person name="Labutti K."/>
            <person name="Lapidus A."/>
            <person name="Lindquist E."/>
            <person name="Lipzen A."/>
            <person name="Meier-Kolthoff J.P."/>
            <person name="Ohm R.A."/>
            <person name="Otillar R.P."/>
            <person name="Pangilinan J."/>
            <person name="Peng Y."/>
            <person name="Rokas A."/>
            <person name="Rosa C.A."/>
            <person name="Scheuner C."/>
            <person name="Sibirny A.A."/>
            <person name="Slot J.C."/>
            <person name="Stielow J.B."/>
            <person name="Sun H."/>
            <person name="Kurtzman C.P."/>
            <person name="Blackwell M."/>
            <person name="Grigoriev I.V."/>
            <person name="Jeffries T.W."/>
        </authorList>
    </citation>
    <scope>NUCLEOTIDE SEQUENCE [LARGE SCALE GENOMIC DNA]</scope>
    <source>
        <strain evidence="10">NRRL Y-2460</strain>
    </source>
</reference>
<dbReference type="Gene3D" id="3.20.20.150">
    <property type="entry name" value="Divalent-metal-dependent TIM barrel enzymes"/>
    <property type="match status" value="1"/>
</dbReference>
<feature type="compositionally biased region" description="Polar residues" evidence="5">
    <location>
        <begin position="733"/>
        <end position="745"/>
    </location>
</feature>
<dbReference type="InterPro" id="IPR025799">
    <property type="entry name" value="Arg_MeTrfase"/>
</dbReference>
<dbReference type="Pfam" id="PF17286">
    <property type="entry name" value="PRMT5_C"/>
    <property type="match status" value="1"/>
</dbReference>
<dbReference type="GO" id="GO:0035243">
    <property type="term" value="F:protein-arginine omega-N symmetric methyltransferase activity"/>
    <property type="evidence" value="ECO:0007669"/>
    <property type="project" value="EnsemblFungi"/>
</dbReference>
<dbReference type="GO" id="GO:0035241">
    <property type="term" value="F:protein-arginine omega-N monomethyltransferase activity"/>
    <property type="evidence" value="ECO:0007669"/>
    <property type="project" value="EnsemblFungi"/>
</dbReference>
<dbReference type="GO" id="GO:0032174">
    <property type="term" value="C:cellular bud neck septin collar"/>
    <property type="evidence" value="ECO:0007669"/>
    <property type="project" value="EnsemblFungi"/>
</dbReference>
<evidence type="ECO:0000259" key="8">
    <source>
        <dbReference type="Pfam" id="PF17286"/>
    </source>
</evidence>
<name>A0A1E4TTR7_PACTA</name>
<dbReference type="GO" id="GO:0045840">
    <property type="term" value="P:positive regulation of mitotic nuclear division"/>
    <property type="evidence" value="ECO:0007669"/>
    <property type="project" value="EnsemblFungi"/>
</dbReference>
<dbReference type="OrthoDB" id="1368803at2759"/>
<evidence type="ECO:0000313" key="10">
    <source>
        <dbReference type="Proteomes" id="UP000094236"/>
    </source>
</evidence>
<dbReference type="GO" id="GO:0000086">
    <property type="term" value="P:G2/M transition of mitotic cell cycle"/>
    <property type="evidence" value="ECO:0007669"/>
    <property type="project" value="EnsemblFungi"/>
</dbReference>
<keyword evidence="1 4" id="KW-0489">Methyltransferase</keyword>
<feature type="domain" description="PRMT5 TIM barrel" evidence="7">
    <location>
        <begin position="35"/>
        <end position="326"/>
    </location>
</feature>
<dbReference type="Gene3D" id="3.40.50.150">
    <property type="entry name" value="Vaccinia Virus protein VP39"/>
    <property type="match status" value="1"/>
</dbReference>
<dbReference type="GO" id="GO:0032259">
    <property type="term" value="P:methylation"/>
    <property type="evidence" value="ECO:0007669"/>
    <property type="project" value="UniProtKB-KW"/>
</dbReference>
<dbReference type="SUPFAM" id="SSF53335">
    <property type="entry name" value="S-adenosyl-L-methionine-dependent methyltransferases"/>
    <property type="match status" value="1"/>
</dbReference>
<evidence type="ECO:0000256" key="2">
    <source>
        <dbReference type="ARBA" id="ARBA00022679"/>
    </source>
</evidence>
<evidence type="ECO:0000256" key="3">
    <source>
        <dbReference type="ARBA" id="ARBA00022691"/>
    </source>
</evidence>
<dbReference type="InterPro" id="IPR029063">
    <property type="entry name" value="SAM-dependent_MTases_sf"/>
</dbReference>
<proteinExistence type="predicted"/>
<evidence type="ECO:0000256" key="4">
    <source>
        <dbReference type="PROSITE-ProRule" id="PRU01015"/>
    </source>
</evidence>
<keyword evidence="2 4" id="KW-0808">Transferase</keyword>
<dbReference type="InterPro" id="IPR035247">
    <property type="entry name" value="PRMT5_TIM"/>
</dbReference>
<feature type="compositionally biased region" description="Acidic residues" evidence="5">
    <location>
        <begin position="761"/>
        <end position="771"/>
    </location>
</feature>
<feature type="domain" description="PRMT5 oligomerisation" evidence="8">
    <location>
        <begin position="542"/>
        <end position="790"/>
    </location>
</feature>
<evidence type="ECO:0000256" key="1">
    <source>
        <dbReference type="ARBA" id="ARBA00022603"/>
    </source>
</evidence>
<accession>A0A1E4TTR7</accession>
<dbReference type="PROSITE" id="PS51678">
    <property type="entry name" value="SAM_MT_PRMT"/>
    <property type="match status" value="1"/>
</dbReference>
<evidence type="ECO:0000256" key="5">
    <source>
        <dbReference type="SAM" id="MobiDB-lite"/>
    </source>
</evidence>
<gene>
    <name evidence="9" type="ORF">PACTADRAFT_2900</name>
</gene>
<dbReference type="GO" id="GO:0005634">
    <property type="term" value="C:nucleus"/>
    <property type="evidence" value="ECO:0007669"/>
    <property type="project" value="TreeGrafter"/>
</dbReference>
<dbReference type="GO" id="GO:0006355">
    <property type="term" value="P:regulation of DNA-templated transcription"/>
    <property type="evidence" value="ECO:0007669"/>
    <property type="project" value="TreeGrafter"/>
</dbReference>
<evidence type="ECO:0000259" key="7">
    <source>
        <dbReference type="Pfam" id="PF17285"/>
    </source>
</evidence>
<dbReference type="AlphaFoldDB" id="A0A1E4TTR7"/>
<dbReference type="GO" id="GO:0000902">
    <property type="term" value="P:cell morphogenesis"/>
    <property type="evidence" value="ECO:0007669"/>
    <property type="project" value="EnsemblFungi"/>
</dbReference>
<dbReference type="InterPro" id="IPR035075">
    <property type="entry name" value="PRMT5"/>
</dbReference>
<dbReference type="GO" id="GO:0005829">
    <property type="term" value="C:cytosol"/>
    <property type="evidence" value="ECO:0007669"/>
    <property type="project" value="TreeGrafter"/>
</dbReference>